<dbReference type="RefSeq" id="WP_144867545.1">
    <property type="nucleotide sequence ID" value="NZ_LR213832.1"/>
</dbReference>
<dbReference type="InterPro" id="IPR010987">
    <property type="entry name" value="Glutathione-S-Trfase_C-like"/>
</dbReference>
<dbReference type="AlphaFoldDB" id="A0A563W3N5"/>
<name>A0A563W3N5_9CYAN</name>
<dbReference type="PANTHER" id="PTHR44051:SF8">
    <property type="entry name" value="GLUTATHIONE S-TRANSFERASE GSTA"/>
    <property type="match status" value="1"/>
</dbReference>
<dbReference type="Pfam" id="PF00043">
    <property type="entry name" value="GST_C"/>
    <property type="match status" value="1"/>
</dbReference>
<dbReference type="SFLD" id="SFLDG00358">
    <property type="entry name" value="Main_(cytGST)"/>
    <property type="match status" value="1"/>
</dbReference>
<keyword evidence="3" id="KW-0808">Transferase</keyword>
<dbReference type="PROSITE" id="PS50404">
    <property type="entry name" value="GST_NTER"/>
    <property type="match status" value="1"/>
</dbReference>
<feature type="domain" description="GST C-terminal" evidence="2">
    <location>
        <begin position="85"/>
        <end position="205"/>
    </location>
</feature>
<protein>
    <submittedName>
        <fullName evidence="3">Glutathione S-transferase domain-containing protein</fullName>
    </submittedName>
</protein>
<dbReference type="CDD" id="cd00570">
    <property type="entry name" value="GST_N_family"/>
    <property type="match status" value="1"/>
</dbReference>
<dbReference type="SUPFAM" id="SSF52833">
    <property type="entry name" value="Thioredoxin-like"/>
    <property type="match status" value="1"/>
</dbReference>
<dbReference type="InterPro" id="IPR040079">
    <property type="entry name" value="Glutathione_S-Trfase"/>
</dbReference>
<dbReference type="Proteomes" id="UP000320055">
    <property type="component" value="Unassembled WGS sequence"/>
</dbReference>
<dbReference type="SFLD" id="SFLDS00019">
    <property type="entry name" value="Glutathione_Transferase_(cytos"/>
    <property type="match status" value="1"/>
</dbReference>
<dbReference type="InterPro" id="IPR036282">
    <property type="entry name" value="Glutathione-S-Trfase_C_sf"/>
</dbReference>
<dbReference type="GO" id="GO:0016740">
    <property type="term" value="F:transferase activity"/>
    <property type="evidence" value="ECO:0007669"/>
    <property type="project" value="UniProtKB-KW"/>
</dbReference>
<evidence type="ECO:0000259" key="1">
    <source>
        <dbReference type="PROSITE" id="PS50404"/>
    </source>
</evidence>
<dbReference type="Gene3D" id="3.40.30.10">
    <property type="entry name" value="Glutaredoxin"/>
    <property type="match status" value="1"/>
</dbReference>
<dbReference type="PROSITE" id="PS50405">
    <property type="entry name" value="GST_CTER"/>
    <property type="match status" value="1"/>
</dbReference>
<dbReference type="Gene3D" id="1.20.1050.10">
    <property type="match status" value="1"/>
</dbReference>
<dbReference type="InterPro" id="IPR004045">
    <property type="entry name" value="Glutathione_S-Trfase_N"/>
</dbReference>
<proteinExistence type="predicted"/>
<dbReference type="OrthoDB" id="9782992at2"/>
<reference evidence="3 4" key="1">
    <citation type="submission" date="2019-01" db="EMBL/GenBank/DDBJ databases">
        <authorList>
            <person name="Brito A."/>
        </authorList>
    </citation>
    <scope>NUCLEOTIDE SEQUENCE [LARGE SCALE GENOMIC DNA]</scope>
    <source>
        <strain evidence="3">1</strain>
    </source>
</reference>
<evidence type="ECO:0000259" key="2">
    <source>
        <dbReference type="PROSITE" id="PS50405"/>
    </source>
</evidence>
<accession>A0A563W3N5</accession>
<organism evidence="3 4">
    <name type="scientific">Hyella patelloides LEGE 07179</name>
    <dbReference type="NCBI Taxonomy" id="945734"/>
    <lineage>
        <taxon>Bacteria</taxon>
        <taxon>Bacillati</taxon>
        <taxon>Cyanobacteriota</taxon>
        <taxon>Cyanophyceae</taxon>
        <taxon>Pleurocapsales</taxon>
        <taxon>Hyellaceae</taxon>
        <taxon>Hyella</taxon>
    </lineage>
</organism>
<sequence>MNRILYYHPQSNFSRKIRILLAEKQIPYELKEINLMNKPPSFLEVSPIGKVPVLVDEDGTTIWDSSLIAEYIDEKYPEPRFYPADFRERLECRKWEELADTLGNKIISLWILNLTNKENPTPYQLMLEQSINYLFSVFEKELAQTEYLLGGEIWSIADISALCSFDYYNLRFNENWKLDYPHLKTWFDQLHQRESVYSTIPQSKQ</sequence>
<dbReference type="Pfam" id="PF13417">
    <property type="entry name" value="GST_N_3"/>
    <property type="match status" value="1"/>
</dbReference>
<dbReference type="PANTHER" id="PTHR44051">
    <property type="entry name" value="GLUTATHIONE S-TRANSFERASE-RELATED"/>
    <property type="match status" value="1"/>
</dbReference>
<dbReference type="InterPro" id="IPR036249">
    <property type="entry name" value="Thioredoxin-like_sf"/>
</dbReference>
<gene>
    <name evidence="3" type="ORF">H1P_740013</name>
</gene>
<dbReference type="EMBL" id="CAACVJ010000681">
    <property type="protein sequence ID" value="VEP18301.1"/>
    <property type="molecule type" value="Genomic_DNA"/>
</dbReference>
<evidence type="ECO:0000313" key="4">
    <source>
        <dbReference type="Proteomes" id="UP000320055"/>
    </source>
</evidence>
<dbReference type="SUPFAM" id="SSF47616">
    <property type="entry name" value="GST C-terminal domain-like"/>
    <property type="match status" value="1"/>
</dbReference>
<feature type="domain" description="GST N-terminal" evidence="1">
    <location>
        <begin position="1"/>
        <end position="80"/>
    </location>
</feature>
<evidence type="ECO:0000313" key="3">
    <source>
        <dbReference type="EMBL" id="VEP18301.1"/>
    </source>
</evidence>
<dbReference type="InterPro" id="IPR004046">
    <property type="entry name" value="GST_C"/>
</dbReference>
<keyword evidence="4" id="KW-1185">Reference proteome</keyword>